<organism evidence="1 2">
    <name type="scientific">Tsukamurella conjunctivitidis</name>
    <dbReference type="NCBI Taxonomy" id="2592068"/>
    <lineage>
        <taxon>Bacteria</taxon>
        <taxon>Bacillati</taxon>
        <taxon>Actinomycetota</taxon>
        <taxon>Actinomycetes</taxon>
        <taxon>Mycobacteriales</taxon>
        <taxon>Tsukamurellaceae</taxon>
        <taxon>Tsukamurella</taxon>
    </lineage>
</organism>
<comment type="caution">
    <text evidence="1">The sequence shown here is derived from an EMBL/GenBank/DDBJ whole genome shotgun (WGS) entry which is preliminary data.</text>
</comment>
<dbReference type="Proteomes" id="UP000319375">
    <property type="component" value="Unassembled WGS sequence"/>
</dbReference>
<keyword evidence="2" id="KW-1185">Reference proteome</keyword>
<evidence type="ECO:0000313" key="2">
    <source>
        <dbReference type="Proteomes" id="UP000319375"/>
    </source>
</evidence>
<name>A0A5C5RXR2_9ACTN</name>
<evidence type="ECO:0000313" key="1">
    <source>
        <dbReference type="EMBL" id="TWS27268.1"/>
    </source>
</evidence>
<accession>A0A5C5RXR2</accession>
<dbReference type="RefSeq" id="WP_146488582.1">
    <property type="nucleotide sequence ID" value="NZ_VIGX01000015.1"/>
</dbReference>
<dbReference type="EMBL" id="VIGX01000015">
    <property type="protein sequence ID" value="TWS27268.1"/>
    <property type="molecule type" value="Genomic_DNA"/>
</dbReference>
<sequence>MSMPVAGAPFHIKDWLNTMHIFGVFSDGDTPGVATATFEGIDDDLVVTVPVMKGDKGDDGMPSPVVVLQRDYTAVPTPADLPQTLTEADAGKAWWFPGTAEAYVWFGDRYLTRPLGAEGRPGPVPQLSFSIERKAPGTGTTITQTGSAAAPHLHIAVDPPAGPQGPASAISLASDYNDALPPDNGQVLTWNQALNSGNGLWEPSDFASMHPMFFSIPENAFTNMSSIISGRMTILSFAMPALDYAWVPHITGHFKAIGIDLNILDPFKIGAEVRIGDPMNGTLVARGVGNIAQECTVTPHFSSPGDPGVSVSPDNGVAQIAAGVATTINVNLVNDGLIGLYSFNRQNAQLAVLCIPQGA</sequence>
<proteinExistence type="predicted"/>
<dbReference type="AlphaFoldDB" id="A0A5C5RXR2"/>
<protein>
    <submittedName>
        <fullName evidence="1">Phage tail protein</fullName>
    </submittedName>
</protein>
<reference evidence="1 2" key="1">
    <citation type="submission" date="2019-06" db="EMBL/GenBank/DDBJ databases">
        <title>Tsukamurella conjunctivitidis sp. nov., Tsukamurella assacharolytica sp. nov. and Tsukamurella sputae sp. nov. isolated from patients with conjunctivitis, bacteraemia (lymphoma) and respiratory infection (sputum) in Hong Kong.</title>
        <authorList>
            <person name="Teng J.L.L."/>
            <person name="Lee H.H."/>
            <person name="Fong J.Y.H."/>
            <person name="Fok K.M.N."/>
            <person name="Lau S.K.P."/>
            <person name="Woo P.C.Y."/>
        </authorList>
    </citation>
    <scope>NUCLEOTIDE SEQUENCE [LARGE SCALE GENOMIC DNA]</scope>
    <source>
        <strain evidence="1 2">HKU72</strain>
    </source>
</reference>
<dbReference type="OrthoDB" id="4763377at2"/>
<gene>
    <name evidence="1" type="ORF">FK530_19165</name>
</gene>